<evidence type="ECO:0000313" key="5">
    <source>
        <dbReference type="EMBL" id="COX36433.1"/>
    </source>
</evidence>
<proteinExistence type="predicted"/>
<dbReference type="Proteomes" id="UP000038802">
    <property type="component" value="Unassembled WGS sequence"/>
</dbReference>
<reference evidence="5" key="3">
    <citation type="submission" date="2015-03" db="EMBL/GenBank/DDBJ databases">
        <authorList>
            <consortium name="Pathogen Informatics"/>
            <person name="Murphy D."/>
        </authorList>
    </citation>
    <scope>NUCLEOTIDE SEQUENCE</scope>
    <source>
        <strain evidence="5">N09902308</strain>
    </source>
</reference>
<evidence type="ECO:0000256" key="1">
    <source>
        <dbReference type="SAM" id="MobiDB-lite"/>
    </source>
</evidence>
<gene>
    <name evidence="3" type="ORF">ERS007661_01992</name>
    <name evidence="2" type="ORF">ERS007688_01458</name>
    <name evidence="4" type="ORF">ERS007703_04558</name>
    <name evidence="5" type="ORF">ERS007739_01164</name>
</gene>
<evidence type="ECO:0000313" key="6">
    <source>
        <dbReference type="Proteomes" id="UP000038802"/>
    </source>
</evidence>
<evidence type="ECO:0000313" key="4">
    <source>
        <dbReference type="EMBL" id="COW97698.1"/>
    </source>
</evidence>
<reference evidence="6 7" key="1">
    <citation type="submission" date="2015-03" db="EMBL/GenBank/DDBJ databases">
        <authorList>
            <consortium name="Pathogen Informatics"/>
        </authorList>
    </citation>
    <scope>NUCLEOTIDE SEQUENCE [LARGE SCALE GENOMIC DNA]</scope>
    <source>
        <strain evidence="3 8">D00501624</strain>
        <strain evidence="2 9">H09601792</strain>
        <strain evidence="6">K00500041</strain>
        <strain evidence="7">N09902308</strain>
    </source>
</reference>
<protein>
    <submittedName>
        <fullName evidence="4">Uncharacterized protein</fullName>
    </submittedName>
</protein>
<dbReference type="Proteomes" id="UP000039021">
    <property type="component" value="Unassembled WGS sequence"/>
</dbReference>
<evidence type="ECO:0000313" key="9">
    <source>
        <dbReference type="Proteomes" id="UP000046947"/>
    </source>
</evidence>
<sequence>MLAALSRSLMSGGTEVSASAMTSPFFSGGEAALRGNNST</sequence>
<name>A0A0T9YBQ4_MYCTX</name>
<dbReference type="EMBL" id="CFOH01000187">
    <property type="protein sequence ID" value="CFE49438.1"/>
    <property type="molecule type" value="Genomic_DNA"/>
</dbReference>
<reference evidence="4" key="2">
    <citation type="submission" date="2015-03" db="EMBL/GenBank/DDBJ databases">
        <authorList>
            <person name="Murphy D."/>
        </authorList>
    </citation>
    <scope>NUCLEOTIDE SEQUENCE [LARGE SCALE GENOMIC DNA]</scope>
    <source>
        <strain evidence="4">K00500041</strain>
    </source>
</reference>
<dbReference type="AlphaFoldDB" id="A0A0T9YBQ4"/>
<evidence type="ECO:0000313" key="7">
    <source>
        <dbReference type="Proteomes" id="UP000039021"/>
    </source>
</evidence>
<evidence type="ECO:0000313" key="3">
    <source>
        <dbReference type="EMBL" id="CNV29247.1"/>
    </source>
</evidence>
<dbReference type="Proteomes" id="UP000046947">
    <property type="component" value="Unassembled WGS sequence"/>
</dbReference>
<feature type="region of interest" description="Disordered" evidence="1">
    <location>
        <begin position="20"/>
        <end position="39"/>
    </location>
</feature>
<accession>A0A0T9YBQ4</accession>
<organism evidence="4 6">
    <name type="scientific">Mycobacterium tuberculosis</name>
    <dbReference type="NCBI Taxonomy" id="1773"/>
    <lineage>
        <taxon>Bacteria</taxon>
        <taxon>Bacillati</taxon>
        <taxon>Actinomycetota</taxon>
        <taxon>Actinomycetes</taxon>
        <taxon>Mycobacteriales</taxon>
        <taxon>Mycobacteriaceae</taxon>
        <taxon>Mycobacterium</taxon>
        <taxon>Mycobacterium tuberculosis complex</taxon>
    </lineage>
</organism>
<evidence type="ECO:0000313" key="8">
    <source>
        <dbReference type="Proteomes" id="UP000039217"/>
    </source>
</evidence>
<dbReference type="EMBL" id="CSBK01000408">
    <property type="protein sequence ID" value="COX36433.1"/>
    <property type="molecule type" value="Genomic_DNA"/>
</dbReference>
<dbReference type="EMBL" id="CSAE01000830">
    <property type="protein sequence ID" value="COW97698.1"/>
    <property type="molecule type" value="Genomic_DNA"/>
</dbReference>
<dbReference type="Proteomes" id="UP000039217">
    <property type="component" value="Unassembled WGS sequence"/>
</dbReference>
<dbReference type="EMBL" id="CQQC01000629">
    <property type="protein sequence ID" value="CNV29247.1"/>
    <property type="molecule type" value="Genomic_DNA"/>
</dbReference>
<evidence type="ECO:0000313" key="2">
    <source>
        <dbReference type="EMBL" id="CFE49438.1"/>
    </source>
</evidence>